<feature type="transmembrane region" description="Helical" evidence="1">
    <location>
        <begin position="33"/>
        <end position="53"/>
    </location>
</feature>
<dbReference type="SUPFAM" id="SSF55073">
    <property type="entry name" value="Nucleotide cyclase"/>
    <property type="match status" value="1"/>
</dbReference>
<evidence type="ECO:0000259" key="2">
    <source>
        <dbReference type="PROSITE" id="PS50887"/>
    </source>
</evidence>
<feature type="transmembrane region" description="Helical" evidence="1">
    <location>
        <begin position="59"/>
        <end position="79"/>
    </location>
</feature>
<dbReference type="GO" id="GO:1902201">
    <property type="term" value="P:negative regulation of bacterial-type flagellum-dependent cell motility"/>
    <property type="evidence" value="ECO:0007669"/>
    <property type="project" value="TreeGrafter"/>
</dbReference>
<evidence type="ECO:0000256" key="1">
    <source>
        <dbReference type="SAM" id="Phobius"/>
    </source>
</evidence>
<protein>
    <submittedName>
        <fullName evidence="3">GGDEF domain-containing protein</fullName>
    </submittedName>
</protein>
<dbReference type="CDD" id="cd01949">
    <property type="entry name" value="GGDEF"/>
    <property type="match status" value="1"/>
</dbReference>
<keyword evidence="1" id="KW-0812">Transmembrane</keyword>
<reference evidence="3" key="1">
    <citation type="submission" date="2020-12" db="EMBL/GenBank/DDBJ databases">
        <title>Leucobacter sp. CAS1, isolated from Chromium sludge.</title>
        <authorList>
            <person name="Xu Z."/>
        </authorList>
    </citation>
    <scope>NUCLEOTIDE SEQUENCE</scope>
    <source>
        <strain evidence="3">CSA1</strain>
    </source>
</reference>
<dbReference type="GO" id="GO:0005886">
    <property type="term" value="C:plasma membrane"/>
    <property type="evidence" value="ECO:0007669"/>
    <property type="project" value="TreeGrafter"/>
</dbReference>
<dbReference type="PANTHER" id="PTHR45138:SF24">
    <property type="entry name" value="DIGUANYLATE CYCLASE DGCC-RELATED"/>
    <property type="match status" value="1"/>
</dbReference>
<dbReference type="PROSITE" id="PS50887">
    <property type="entry name" value="GGDEF"/>
    <property type="match status" value="1"/>
</dbReference>
<organism evidence="3 4">
    <name type="scientific">Leucobacter chromiisoli</name>
    <dbReference type="NCBI Taxonomy" id="2796471"/>
    <lineage>
        <taxon>Bacteria</taxon>
        <taxon>Bacillati</taxon>
        <taxon>Actinomycetota</taxon>
        <taxon>Actinomycetes</taxon>
        <taxon>Micrococcales</taxon>
        <taxon>Microbacteriaceae</taxon>
        <taxon>Leucobacter</taxon>
    </lineage>
</organism>
<dbReference type="InterPro" id="IPR043128">
    <property type="entry name" value="Rev_trsase/Diguanyl_cyclase"/>
</dbReference>
<dbReference type="InterPro" id="IPR000160">
    <property type="entry name" value="GGDEF_dom"/>
</dbReference>
<keyword evidence="1" id="KW-0472">Membrane</keyword>
<feature type="transmembrane region" description="Helical" evidence="1">
    <location>
        <begin position="162"/>
        <end position="184"/>
    </location>
</feature>
<gene>
    <name evidence="3" type="ORF">JD276_11770</name>
</gene>
<dbReference type="Pfam" id="PF00990">
    <property type="entry name" value="GGDEF"/>
    <property type="match status" value="1"/>
</dbReference>
<feature type="transmembrane region" description="Helical" evidence="1">
    <location>
        <begin position="86"/>
        <end position="103"/>
    </location>
</feature>
<proteinExistence type="predicted"/>
<dbReference type="GO" id="GO:0043709">
    <property type="term" value="P:cell adhesion involved in single-species biofilm formation"/>
    <property type="evidence" value="ECO:0007669"/>
    <property type="project" value="TreeGrafter"/>
</dbReference>
<dbReference type="AlphaFoldDB" id="A0A934QAF1"/>
<keyword evidence="4" id="KW-1185">Reference proteome</keyword>
<comment type="caution">
    <text evidence="3">The sequence shown here is derived from an EMBL/GenBank/DDBJ whole genome shotgun (WGS) entry which is preliminary data.</text>
</comment>
<dbReference type="Proteomes" id="UP000608530">
    <property type="component" value="Unassembled WGS sequence"/>
</dbReference>
<dbReference type="RefSeq" id="WP_200115846.1">
    <property type="nucleotide sequence ID" value="NZ_JAEHOH010000015.1"/>
</dbReference>
<evidence type="ECO:0000313" key="4">
    <source>
        <dbReference type="Proteomes" id="UP000608530"/>
    </source>
</evidence>
<accession>A0A934QAF1</accession>
<dbReference type="GO" id="GO:0052621">
    <property type="term" value="F:diguanylate cyclase activity"/>
    <property type="evidence" value="ECO:0007669"/>
    <property type="project" value="TreeGrafter"/>
</dbReference>
<dbReference type="SMART" id="SM00267">
    <property type="entry name" value="GGDEF"/>
    <property type="match status" value="1"/>
</dbReference>
<evidence type="ECO:0000313" key="3">
    <source>
        <dbReference type="EMBL" id="MBK0419712.1"/>
    </source>
</evidence>
<feature type="domain" description="GGDEF" evidence="2">
    <location>
        <begin position="222"/>
        <end position="335"/>
    </location>
</feature>
<dbReference type="PANTHER" id="PTHR45138">
    <property type="entry name" value="REGULATORY COMPONENTS OF SENSORY TRANSDUCTION SYSTEM"/>
    <property type="match status" value="1"/>
</dbReference>
<dbReference type="EMBL" id="JAEHOH010000015">
    <property type="protein sequence ID" value="MBK0419712.1"/>
    <property type="molecule type" value="Genomic_DNA"/>
</dbReference>
<keyword evidence="1" id="KW-1133">Transmembrane helix</keyword>
<dbReference type="NCBIfam" id="TIGR00254">
    <property type="entry name" value="GGDEF"/>
    <property type="match status" value="1"/>
</dbReference>
<sequence length="335" mass="36927">MLRTPYAATPPWVMRAFGGHPYRLWERQDAHSLYLAVAALLLAVTLVIDLIFHREVLNVWLLWALLLVCIGGSVIALLLGPRFPRWAGLLSVGTFIGAQVYFMSDFADVQSAISALQELPILSFYLGWFIRPLPARLLMVATQAMLAATMIPNPAFAPDGPLGVPSAVHGMVGAMLCFEIGSYLRRRVEQRAHTDQLTGALNRRGLMARLENELRPRLGATNPLTLVVVDFDDFKLLNDTLGHAAGDSALREAVSEWRAGIRARDLIGRTGGDEFVLLLRRTGLAGAVAVMSRLRRDSAHEWSWGASEAAPGDTPESLIRRADLALYRQKRARQA</sequence>
<name>A0A934QAF1_9MICO</name>
<dbReference type="InterPro" id="IPR050469">
    <property type="entry name" value="Diguanylate_Cyclase"/>
</dbReference>
<dbReference type="Gene3D" id="3.30.70.270">
    <property type="match status" value="1"/>
</dbReference>
<dbReference type="InterPro" id="IPR029787">
    <property type="entry name" value="Nucleotide_cyclase"/>
</dbReference>